<dbReference type="EMBL" id="CP026652">
    <property type="protein sequence ID" value="AVH57473.1"/>
    <property type="molecule type" value="Genomic_DNA"/>
</dbReference>
<accession>A0ABM6ST10</accession>
<sequence>MADLLHFPQVPAPAAGDPYAHPLPIVGAGDATVRELMPHRPRLGEPVRGSEGLRGRRRREGVEAVDAEE</sequence>
<evidence type="ECO:0000256" key="1">
    <source>
        <dbReference type="SAM" id="MobiDB-lite"/>
    </source>
</evidence>
<name>A0ABM6ST10_9ACTN</name>
<feature type="region of interest" description="Disordered" evidence="1">
    <location>
        <begin position="40"/>
        <end position="69"/>
    </location>
</feature>
<protein>
    <submittedName>
        <fullName evidence="2">Uncharacterized protein</fullName>
    </submittedName>
</protein>
<evidence type="ECO:0000313" key="2">
    <source>
        <dbReference type="EMBL" id="AVH57473.1"/>
    </source>
</evidence>
<evidence type="ECO:0000313" key="3">
    <source>
        <dbReference type="Proteomes" id="UP000238413"/>
    </source>
</evidence>
<gene>
    <name evidence="2" type="ORF">C4B68_18710</name>
</gene>
<dbReference type="Proteomes" id="UP000238413">
    <property type="component" value="Chromosome"/>
</dbReference>
<keyword evidence="3" id="KW-1185">Reference proteome</keyword>
<organism evidence="2 3">
    <name type="scientific">Streptomyces dengpaensis</name>
    <dbReference type="NCBI Taxonomy" id="2049881"/>
    <lineage>
        <taxon>Bacteria</taxon>
        <taxon>Bacillati</taxon>
        <taxon>Actinomycetota</taxon>
        <taxon>Actinomycetes</taxon>
        <taxon>Kitasatosporales</taxon>
        <taxon>Streptomycetaceae</taxon>
        <taxon>Streptomyces</taxon>
    </lineage>
</organism>
<proteinExistence type="predicted"/>
<reference evidence="2 3" key="1">
    <citation type="submission" date="2018-02" db="EMBL/GenBank/DDBJ databases">
        <title>Complete genome sequence of Streptomyces dengpaensis, the producer of angucyclines.</title>
        <authorList>
            <person name="Yumei L."/>
        </authorList>
    </citation>
    <scope>NUCLEOTIDE SEQUENCE [LARGE SCALE GENOMIC DNA]</scope>
    <source>
        <strain evidence="2 3">XZHG99</strain>
    </source>
</reference>